<evidence type="ECO:0000256" key="8">
    <source>
        <dbReference type="SAM" id="Phobius"/>
    </source>
</evidence>
<gene>
    <name evidence="11" type="ORF">E3P86_03958</name>
    <name evidence="10" type="ORF">E3P90_03188</name>
</gene>
<evidence type="ECO:0000256" key="3">
    <source>
        <dbReference type="ARBA" id="ARBA00022692"/>
    </source>
</evidence>
<feature type="transmembrane region" description="Helical" evidence="8">
    <location>
        <begin position="124"/>
        <end position="147"/>
    </location>
</feature>
<dbReference type="EMBL" id="SPOI01000378">
    <property type="protein sequence ID" value="TIB27958.1"/>
    <property type="molecule type" value="Genomic_DNA"/>
</dbReference>
<accession>A0A4T0H5B5</accession>
<name>A0A4T0H5B5_WALIC</name>
<feature type="transmembrane region" description="Helical" evidence="8">
    <location>
        <begin position="29"/>
        <end position="51"/>
    </location>
</feature>
<feature type="domain" description="EXPERA" evidence="9">
    <location>
        <begin position="27"/>
        <end position="183"/>
    </location>
</feature>
<sequence length="201" mass="22088">MPTRLYATTVFFLHPRQPSMTSTKRPVDLFYAVFLAIHLPMTLAVDLQSLYPQHLIPEPLKELLRFWISISNDPILQGGGSGSPLWAWARSFLALEAVGQIPIFIFGAYGLYKGSRSVQVPLLVYGVSAATTTFACLATVLALPVHAPPFPPPLTGALALSPEQRTILLGAYTPYLIIPLLIACDMAGRLSRRGYLHEKML</sequence>
<dbReference type="PANTHER" id="PTHR31204">
    <property type="entry name" value="SIGMA INTRACELLULAR RECEPTOR 2"/>
    <property type="match status" value="1"/>
</dbReference>
<reference evidence="12 13" key="1">
    <citation type="submission" date="2019-03" db="EMBL/GenBank/DDBJ databases">
        <title>Sequencing 23 genomes of Wallemia ichthyophaga.</title>
        <authorList>
            <person name="Gostincar C."/>
        </authorList>
    </citation>
    <scope>NUCLEOTIDE SEQUENCE [LARGE SCALE GENOMIC DNA]</scope>
    <source>
        <strain evidence="11 13">EXF-6200</strain>
        <strain evidence="10 12">EXF-8621</strain>
    </source>
</reference>
<evidence type="ECO:0000313" key="12">
    <source>
        <dbReference type="Proteomes" id="UP000306954"/>
    </source>
</evidence>
<keyword evidence="3 7" id="KW-0812">Transmembrane</keyword>
<proteinExistence type="inferred from homology"/>
<dbReference type="GO" id="GO:0005789">
    <property type="term" value="C:endoplasmic reticulum membrane"/>
    <property type="evidence" value="ECO:0007669"/>
    <property type="project" value="UniProtKB-SubCell"/>
</dbReference>
<feature type="transmembrane region" description="Helical" evidence="8">
    <location>
        <begin position="92"/>
        <end position="112"/>
    </location>
</feature>
<dbReference type="InterPro" id="IPR016964">
    <property type="entry name" value="Sigma2_recept"/>
</dbReference>
<evidence type="ECO:0000259" key="9">
    <source>
        <dbReference type="PROSITE" id="PS51751"/>
    </source>
</evidence>
<comment type="similarity">
    <text evidence="2">Belongs to the TMEM97/sigma-2 receptor family.</text>
</comment>
<evidence type="ECO:0000256" key="7">
    <source>
        <dbReference type="PROSITE-ProRule" id="PRU01087"/>
    </source>
</evidence>
<dbReference type="Pfam" id="PF05241">
    <property type="entry name" value="EBP"/>
    <property type="match status" value="1"/>
</dbReference>
<dbReference type="PROSITE" id="PS51751">
    <property type="entry name" value="EXPERA"/>
    <property type="match status" value="1"/>
</dbReference>
<dbReference type="EMBL" id="SPOF01000039">
    <property type="protein sequence ID" value="TIB09680.1"/>
    <property type="molecule type" value="Genomic_DNA"/>
</dbReference>
<evidence type="ECO:0000256" key="5">
    <source>
        <dbReference type="ARBA" id="ARBA00022989"/>
    </source>
</evidence>
<comment type="caution">
    <text evidence="10">The sequence shown here is derived from an EMBL/GenBank/DDBJ whole genome shotgun (WGS) entry which is preliminary data.</text>
</comment>
<dbReference type="PANTHER" id="PTHR31204:SF1">
    <property type="entry name" value="SIGMA INTRACELLULAR RECEPTOR 2"/>
    <property type="match status" value="1"/>
</dbReference>
<feature type="transmembrane region" description="Helical" evidence="8">
    <location>
        <begin position="167"/>
        <end position="190"/>
    </location>
</feature>
<evidence type="ECO:0000256" key="2">
    <source>
        <dbReference type="ARBA" id="ARBA00009096"/>
    </source>
</evidence>
<keyword evidence="4" id="KW-0256">Endoplasmic reticulum</keyword>
<evidence type="ECO:0000313" key="11">
    <source>
        <dbReference type="EMBL" id="TIB27958.1"/>
    </source>
</evidence>
<keyword evidence="6 7" id="KW-0472">Membrane</keyword>
<keyword evidence="5 7" id="KW-1133">Transmembrane helix</keyword>
<dbReference type="OrthoDB" id="433124at2759"/>
<comment type="subcellular location">
    <subcellularLocation>
        <location evidence="1">Endoplasmic reticulum membrane</location>
        <topology evidence="1">Multi-pass membrane protein</topology>
    </subcellularLocation>
</comment>
<dbReference type="Proteomes" id="UP000306954">
    <property type="component" value="Unassembled WGS sequence"/>
</dbReference>
<dbReference type="InterPro" id="IPR033118">
    <property type="entry name" value="EXPERA"/>
</dbReference>
<organism evidence="10 12">
    <name type="scientific">Wallemia ichthyophaga</name>
    <dbReference type="NCBI Taxonomy" id="245174"/>
    <lineage>
        <taxon>Eukaryota</taxon>
        <taxon>Fungi</taxon>
        <taxon>Dikarya</taxon>
        <taxon>Basidiomycota</taxon>
        <taxon>Wallemiomycotina</taxon>
        <taxon>Wallemiomycetes</taxon>
        <taxon>Wallemiales</taxon>
        <taxon>Wallemiaceae</taxon>
        <taxon>Wallemia</taxon>
    </lineage>
</organism>
<protein>
    <recommendedName>
        <fullName evidence="9">EXPERA domain-containing protein</fullName>
    </recommendedName>
</protein>
<evidence type="ECO:0000256" key="1">
    <source>
        <dbReference type="ARBA" id="ARBA00004477"/>
    </source>
</evidence>
<evidence type="ECO:0000256" key="4">
    <source>
        <dbReference type="ARBA" id="ARBA00022824"/>
    </source>
</evidence>
<dbReference type="AlphaFoldDB" id="A0A4T0H5B5"/>
<evidence type="ECO:0000313" key="13">
    <source>
        <dbReference type="Proteomes" id="UP000310689"/>
    </source>
</evidence>
<dbReference type="InterPro" id="IPR051987">
    <property type="entry name" value="Sigma-2_receptor-like"/>
</dbReference>
<dbReference type="PIRSF" id="PIRSF031032">
    <property type="entry name" value="TMP_97_prd"/>
    <property type="match status" value="1"/>
</dbReference>
<evidence type="ECO:0000313" key="10">
    <source>
        <dbReference type="EMBL" id="TIB09680.1"/>
    </source>
</evidence>
<evidence type="ECO:0000256" key="6">
    <source>
        <dbReference type="ARBA" id="ARBA00023136"/>
    </source>
</evidence>
<dbReference type="Proteomes" id="UP000310689">
    <property type="component" value="Unassembled WGS sequence"/>
</dbReference>